<dbReference type="EMBL" id="JAHXRF010000018">
    <property type="protein sequence ID" value="MBW4866510.1"/>
    <property type="molecule type" value="Genomic_DNA"/>
</dbReference>
<evidence type="ECO:0000256" key="1">
    <source>
        <dbReference type="SAM" id="Phobius"/>
    </source>
</evidence>
<accession>A0AAW4NS89</accession>
<keyword evidence="1" id="KW-0812">Transmembrane</keyword>
<keyword evidence="1" id="KW-1133">Transmembrane helix</keyword>
<feature type="transmembrane region" description="Helical" evidence="1">
    <location>
        <begin position="6"/>
        <end position="25"/>
    </location>
</feature>
<comment type="caution">
    <text evidence="2">The sequence shown here is derived from an EMBL/GenBank/DDBJ whole genome shotgun (WGS) entry which is preliminary data.</text>
</comment>
<dbReference type="AlphaFoldDB" id="A0AAW4NS89"/>
<sequence>MIKIFLYGVVAVISLYILWKCLFAGKKCVESKQLNEENIEENYINEMIEQYGEPVEILSNSVLTNTRQELPVLLYADYLIINKERIDKENIYDITFNNSSNPYVANDYQVVIALKDNERKRISVGNDIDRARYLMQRLAELYK</sequence>
<protein>
    <submittedName>
        <fullName evidence="2">Uncharacterized protein</fullName>
    </submittedName>
</protein>
<dbReference type="RefSeq" id="WP_219424828.1">
    <property type="nucleotide sequence ID" value="NZ_CAUTBY010000003.1"/>
</dbReference>
<evidence type="ECO:0000313" key="2">
    <source>
        <dbReference type="EMBL" id="MBW4866510.1"/>
    </source>
</evidence>
<reference evidence="2" key="1">
    <citation type="submission" date="2021-07" db="EMBL/GenBank/DDBJ databases">
        <title>Genomic diversity and antimicrobial resistance of Prevotella spp. isolated from chronic lung disease airways.</title>
        <authorList>
            <person name="Webb K.A."/>
            <person name="Olagoke O.S."/>
            <person name="Baird T."/>
            <person name="Neill J."/>
            <person name="Pham A."/>
            <person name="Wells T.J."/>
            <person name="Ramsay K.A."/>
            <person name="Bell S.C."/>
            <person name="Sarovich D.S."/>
            <person name="Price E.P."/>
        </authorList>
    </citation>
    <scope>NUCLEOTIDE SEQUENCE</scope>
    <source>
        <strain evidence="2">SCHI0047.S.3</strain>
    </source>
</reference>
<gene>
    <name evidence="2" type="ORF">KZY68_10985</name>
</gene>
<proteinExistence type="predicted"/>
<organism evidence="2 3">
    <name type="scientific">Segatella salivae</name>
    <dbReference type="NCBI Taxonomy" id="228604"/>
    <lineage>
        <taxon>Bacteria</taxon>
        <taxon>Pseudomonadati</taxon>
        <taxon>Bacteroidota</taxon>
        <taxon>Bacteroidia</taxon>
        <taxon>Bacteroidales</taxon>
        <taxon>Prevotellaceae</taxon>
        <taxon>Segatella</taxon>
    </lineage>
</organism>
<name>A0AAW4NS89_9BACT</name>
<evidence type="ECO:0000313" key="3">
    <source>
        <dbReference type="Proteomes" id="UP001196873"/>
    </source>
</evidence>
<keyword evidence="1" id="KW-0472">Membrane</keyword>
<dbReference type="Proteomes" id="UP001196873">
    <property type="component" value="Unassembled WGS sequence"/>
</dbReference>